<dbReference type="SUPFAM" id="SSF75169">
    <property type="entry name" value="DsrEFH-like"/>
    <property type="match status" value="1"/>
</dbReference>
<proteinExistence type="predicted"/>
<organism evidence="2 4">
    <name type="scientific">Candidatus Chlorohelix allophototropha</name>
    <dbReference type="NCBI Taxonomy" id="3003348"/>
    <lineage>
        <taxon>Bacteria</taxon>
        <taxon>Bacillati</taxon>
        <taxon>Chloroflexota</taxon>
        <taxon>Chloroflexia</taxon>
        <taxon>Candidatus Chloroheliales</taxon>
        <taxon>Candidatus Chloroheliaceae</taxon>
        <taxon>Candidatus Chlorohelix</taxon>
    </lineage>
</organism>
<keyword evidence="1" id="KW-0472">Membrane</keyword>
<accession>A0A8T7M4N1</accession>
<dbReference type="EMBL" id="JACATZ010000001">
    <property type="protein sequence ID" value="NWJ46982.1"/>
    <property type="molecule type" value="Genomic_DNA"/>
</dbReference>
<evidence type="ECO:0000256" key="1">
    <source>
        <dbReference type="SAM" id="Phobius"/>
    </source>
</evidence>
<name>A0A8T7M4N1_9CHLR</name>
<dbReference type="Gene3D" id="3.40.1260.10">
    <property type="entry name" value="DsrEFH-like"/>
    <property type="match status" value="1"/>
</dbReference>
<evidence type="ECO:0000313" key="3">
    <source>
        <dbReference type="EMBL" id="WJW70023.1"/>
    </source>
</evidence>
<dbReference type="Proteomes" id="UP000521676">
    <property type="component" value="Unassembled WGS sequence"/>
</dbReference>
<dbReference type="RefSeq" id="WP_341471908.1">
    <property type="nucleotide sequence ID" value="NZ_CP128401.1"/>
</dbReference>
<dbReference type="EMBL" id="CP128401">
    <property type="protein sequence ID" value="WJW70023.1"/>
    <property type="molecule type" value="Genomic_DNA"/>
</dbReference>
<keyword evidence="1" id="KW-1133">Transmembrane helix</keyword>
<feature type="transmembrane region" description="Helical" evidence="1">
    <location>
        <begin position="20"/>
        <end position="46"/>
    </location>
</feature>
<keyword evidence="1" id="KW-0812">Transmembrane</keyword>
<dbReference type="Pfam" id="PF13686">
    <property type="entry name" value="DrsE_2"/>
    <property type="match status" value="2"/>
</dbReference>
<reference evidence="2 4" key="1">
    <citation type="submission" date="2020-06" db="EMBL/GenBank/DDBJ databases">
        <title>Anoxygenic phototrophic Chloroflexota member uses a Type I reaction center.</title>
        <authorList>
            <person name="Tsuji J.M."/>
            <person name="Shaw N.A."/>
            <person name="Nagashima S."/>
            <person name="Venkiteswaran J."/>
            <person name="Schiff S.L."/>
            <person name="Hanada S."/>
            <person name="Tank M."/>
            <person name="Neufeld J.D."/>
        </authorList>
    </citation>
    <scope>NUCLEOTIDE SEQUENCE [LARGE SCALE GENOMIC DNA]</scope>
    <source>
        <strain evidence="2">L227-S17</strain>
    </source>
</reference>
<dbReference type="InterPro" id="IPR032836">
    <property type="entry name" value="DsrE2-like"/>
</dbReference>
<evidence type="ECO:0000313" key="2">
    <source>
        <dbReference type="EMBL" id="NWJ46982.1"/>
    </source>
</evidence>
<geneLocation type="plasmid" evidence="3 5">
    <name>unnamed1</name>
</geneLocation>
<gene>
    <name evidence="2" type="ORF">HXX08_14060</name>
    <name evidence="3" type="ORF">OZ401_004825</name>
</gene>
<dbReference type="PANTHER" id="PTHR34655">
    <property type="entry name" value="CONSERVED WITHIN P. AEROPHILUM"/>
    <property type="match status" value="1"/>
</dbReference>
<dbReference type="Proteomes" id="UP001431572">
    <property type="component" value="Plasmid unnamed1"/>
</dbReference>
<dbReference type="PANTHER" id="PTHR34655:SF2">
    <property type="entry name" value="PEROXIREDOXIN FAMILY PROTEIN"/>
    <property type="match status" value="1"/>
</dbReference>
<sequence length="140" mass="15750">MSEDTDKFSIVLFSGTVDKIMGAVTLAAGAAAMGKKTFIFLTFWGLMGFRKDDWQKNIRFSKDFEDYTEQTLEMMQVKKVPNWMQTLQEVMEIGDVTIKACGMTMDLFDIKLEDMEPVVSEVTGVASFINESEGGTILFI</sequence>
<keyword evidence="3" id="KW-0614">Plasmid</keyword>
<reference evidence="3" key="2">
    <citation type="journal article" date="2024" name="Nature">
        <title>Anoxygenic phototroph of the Chloroflexota uses a type I reaction centre.</title>
        <authorList>
            <person name="Tsuji J.M."/>
            <person name="Shaw N.A."/>
            <person name="Nagashima S."/>
            <person name="Venkiteswaran J.J."/>
            <person name="Schiff S.L."/>
            <person name="Watanabe T."/>
            <person name="Fukui M."/>
            <person name="Hanada S."/>
            <person name="Tank M."/>
            <person name="Neufeld J.D."/>
        </authorList>
    </citation>
    <scope>NUCLEOTIDE SEQUENCE</scope>
    <source>
        <strain evidence="3">L227-S17</strain>
        <plasmid evidence="3 5">unnamed1</plasmid>
    </source>
</reference>
<dbReference type="AlphaFoldDB" id="A0A8T7M4N1"/>
<evidence type="ECO:0000313" key="5">
    <source>
        <dbReference type="Proteomes" id="UP001431572"/>
    </source>
</evidence>
<dbReference type="InterPro" id="IPR027396">
    <property type="entry name" value="DsrEFH-like"/>
</dbReference>
<protein>
    <submittedName>
        <fullName evidence="2">DsrE/DsrF/DrsH-like family protein</fullName>
    </submittedName>
</protein>
<keyword evidence="5" id="KW-1185">Reference proteome</keyword>
<evidence type="ECO:0000313" key="4">
    <source>
        <dbReference type="Proteomes" id="UP000521676"/>
    </source>
</evidence>